<dbReference type="KEGG" id="vg:80519312"/>
<name>A0A6N1NNL4_9VIRU</name>
<dbReference type="EMBL" id="KY523104">
    <property type="protein sequence ID" value="QKU35865.1"/>
    <property type="molecule type" value="Genomic_DNA"/>
</dbReference>
<evidence type="ECO:0000313" key="1">
    <source>
        <dbReference type="EMBL" id="QKU35865.1"/>
    </source>
</evidence>
<accession>A0A6N1NNL4</accession>
<dbReference type="RefSeq" id="YP_010782548.1">
    <property type="nucleotide sequence ID" value="NC_075039.1"/>
</dbReference>
<proteinExistence type="predicted"/>
<sequence length="192" mass="22777">MFIIILLIRKYYVKMESLLHKVLKLLCPCDYANFANININYQNPDALVAFRGPKPYLNQILDYSRVSPEDYDYVPEKIKNRLSKVWIPTKFFRTYYTLDLTRYVENNSFKFTNTDQVCYRYCLICGCDRLDDPEFRDAWDTNKFRINIGLMCCASQKCKTVVSKHMINGFYLSVIDFPLILQQNMKQSTLVM</sequence>
<dbReference type="GeneID" id="80519312"/>
<organism evidence="1">
    <name type="scientific">Tupanvirus soda lake</name>
    <dbReference type="NCBI Taxonomy" id="2126985"/>
    <lineage>
        <taxon>Viruses</taxon>
        <taxon>Varidnaviria</taxon>
        <taxon>Bamfordvirae</taxon>
        <taxon>Nucleocytoviricota</taxon>
        <taxon>Megaviricetes</taxon>
        <taxon>Imitervirales</taxon>
        <taxon>Mimiviridae</taxon>
        <taxon>Megamimivirinae</taxon>
        <taxon>Tupanvirus</taxon>
        <taxon>Tupanvirus salinum</taxon>
    </lineage>
</organism>
<reference evidence="1" key="2">
    <citation type="journal article" date="2018" name="Nat. Commun.">
        <title>Tailed giant Tupanvirus possesses the most complete translational apparatus of the known virosphere.</title>
        <authorList>
            <person name="Abrahao J."/>
            <person name="Silva L."/>
            <person name="Silva L.S."/>
            <person name="Khalil J.Y.B."/>
            <person name="Rodrigues R."/>
            <person name="Arantes T."/>
            <person name="Assis F."/>
            <person name="Boratto P."/>
            <person name="Andrade M."/>
            <person name="Kroon E.G."/>
            <person name="Ribeiro B."/>
            <person name="Bergier I."/>
            <person name="Seligmann H."/>
            <person name="Ghigo E."/>
            <person name="Colson P."/>
            <person name="Levasseur A."/>
            <person name="Kroemer G."/>
            <person name="Raoult D."/>
            <person name="La Scola B."/>
        </authorList>
    </citation>
    <scope>NUCLEOTIDE SEQUENCE [LARGE SCALE GENOMIC DNA]</scope>
    <source>
        <strain evidence="1">Soda lake</strain>
    </source>
</reference>
<protein>
    <submittedName>
        <fullName evidence="1">Putative orfan</fullName>
    </submittedName>
</protein>
<reference evidence="1" key="1">
    <citation type="submission" date="2017-01" db="EMBL/GenBank/DDBJ databases">
        <authorList>
            <person name="Assis F.L."/>
            <person name="Abrahao J.S."/>
            <person name="Silva L."/>
            <person name="Khalil J.B."/>
            <person name="Rodrigues R."/>
            <person name="Silva L.S."/>
            <person name="Arantes T."/>
            <person name="Boratto P."/>
            <person name="Andrade M."/>
            <person name="Kroon E.G."/>
            <person name="Ribeiro B."/>
            <person name="Bergier I."/>
            <person name="Seligmann H."/>
            <person name="Ghigo E."/>
            <person name="Colson P."/>
            <person name="Levasseur A."/>
            <person name="Raoult D."/>
            <person name="Scola B.L."/>
        </authorList>
    </citation>
    <scope>NUCLEOTIDE SEQUENCE</scope>
    <source>
        <strain evidence="1">Soda lake</strain>
    </source>
</reference>